<accession>U4KG05</accession>
<dbReference type="AlphaFoldDB" id="U4KG05"/>
<dbReference type="eggNOG" id="COG3575">
    <property type="taxonomic scope" value="Bacteria"/>
</dbReference>
<protein>
    <recommendedName>
        <fullName evidence="3">Nitrate reductase</fullName>
    </recommendedName>
</protein>
<sequence>MPPTFSQTEQMTQWLLQDDIRKQALEAVARLNLPQCYLAAGFLRNLVWDRLHSWEESTPLNDVDVVYFAPEEAEERYMKYERTLKETLPNLNWQVRNQAYMHVRNGDQPYYSTIDAMSYWPEKETAVGVRLASDGNFEFASAFGFESLFNLHITHNPKRCPTVFEQRVASKHWLKNWSKLSVIQKQKGRD</sequence>
<dbReference type="OrthoDB" id="9805247at2"/>
<dbReference type="EMBL" id="FO203527">
    <property type="protein sequence ID" value="CCO59948.1"/>
    <property type="molecule type" value="Genomic_DNA"/>
</dbReference>
<dbReference type="PATRIC" id="fig|1260221.3.peg.3806"/>
<dbReference type="STRING" id="28173.VIBNI_B0118"/>
<evidence type="ECO:0000313" key="2">
    <source>
        <dbReference type="Proteomes" id="UP000016895"/>
    </source>
</evidence>
<dbReference type="Proteomes" id="UP000016895">
    <property type="component" value="Chromosome 2"/>
</dbReference>
<dbReference type="PANTHER" id="PTHR39166">
    <property type="entry name" value="BLL1166 PROTEIN"/>
    <property type="match status" value="1"/>
</dbReference>
<reference evidence="1 2" key="1">
    <citation type="journal article" date="2013" name="ISME J.">
        <title>Comparative genomics of pathogenic lineages of Vibrio nigripulchritudo identifies virulence-associated traits.</title>
        <authorList>
            <person name="Goudenege D."/>
            <person name="Labreuche Y."/>
            <person name="Krin E."/>
            <person name="Ansquer D."/>
            <person name="Mangenot S."/>
            <person name="Calteau A."/>
            <person name="Medigue C."/>
            <person name="Mazel D."/>
            <person name="Polz M.F."/>
            <person name="Le Roux F."/>
        </authorList>
    </citation>
    <scope>NUCLEOTIDE SEQUENCE [LARGE SCALE GENOMIC DNA]</scope>
    <source>
        <strain evidence="2">SnF1</strain>
    </source>
</reference>
<dbReference type="Pfam" id="PF06042">
    <property type="entry name" value="NTP_transf_6"/>
    <property type="match status" value="1"/>
</dbReference>
<dbReference type="PANTHER" id="PTHR39166:SF1">
    <property type="entry name" value="BLL1166 PROTEIN"/>
    <property type="match status" value="1"/>
</dbReference>
<evidence type="ECO:0008006" key="3">
    <source>
        <dbReference type="Google" id="ProtNLM"/>
    </source>
</evidence>
<name>U4KG05_9VIBR</name>
<keyword evidence="2" id="KW-1185">Reference proteome</keyword>
<gene>
    <name evidence="1" type="ORF">VIBNI_B0118</name>
</gene>
<dbReference type="InterPro" id="IPR009267">
    <property type="entry name" value="NTP_transf_6"/>
</dbReference>
<evidence type="ECO:0000313" key="1">
    <source>
        <dbReference type="EMBL" id="CCO59948.1"/>
    </source>
</evidence>
<organism evidence="1 2">
    <name type="scientific">Vibrio nigripulchritudo</name>
    <dbReference type="NCBI Taxonomy" id="28173"/>
    <lineage>
        <taxon>Bacteria</taxon>
        <taxon>Pseudomonadati</taxon>
        <taxon>Pseudomonadota</taxon>
        <taxon>Gammaproteobacteria</taxon>
        <taxon>Vibrionales</taxon>
        <taxon>Vibrionaceae</taxon>
        <taxon>Vibrio</taxon>
    </lineage>
</organism>
<proteinExistence type="predicted"/>
<dbReference type="KEGG" id="vni:VIBNI_B0118"/>